<keyword evidence="3" id="KW-1185">Reference proteome</keyword>
<evidence type="ECO:0000256" key="1">
    <source>
        <dbReference type="SAM" id="MobiDB-lite"/>
    </source>
</evidence>
<evidence type="ECO:0000313" key="3">
    <source>
        <dbReference type="Proteomes" id="UP000681526"/>
    </source>
</evidence>
<gene>
    <name evidence="2" type="primary">txxe 2262</name>
    <name evidence="2" type="ORF">TXXE_11435</name>
</gene>
<feature type="region of interest" description="Disordered" evidence="1">
    <location>
        <begin position="1"/>
        <end position="20"/>
    </location>
</feature>
<reference evidence="2 3" key="1">
    <citation type="submission" date="2021-04" db="EMBL/GenBank/DDBJ databases">
        <authorList>
            <person name="Rakotoarivonina H."/>
        </authorList>
    </citation>
    <scope>NUCLEOTIDE SEQUENCE [LARGE SCALE GENOMIC DNA]</scope>
    <source>
        <strain evidence="2 3">XE</strain>
    </source>
</reference>
<organism evidence="2 3">
    <name type="scientific">Thermobacillus xylanilyticus</name>
    <dbReference type="NCBI Taxonomy" id="76633"/>
    <lineage>
        <taxon>Bacteria</taxon>
        <taxon>Bacillati</taxon>
        <taxon>Bacillota</taxon>
        <taxon>Bacilli</taxon>
        <taxon>Bacillales</taxon>
        <taxon>Paenibacillaceae</taxon>
        <taxon>Thermobacillus</taxon>
    </lineage>
</organism>
<evidence type="ECO:0000313" key="2">
    <source>
        <dbReference type="EMBL" id="CAG5088016.1"/>
    </source>
</evidence>
<dbReference type="EMBL" id="CAJRAY010000053">
    <property type="protein sequence ID" value="CAG5088016.1"/>
    <property type="molecule type" value="Genomic_DNA"/>
</dbReference>
<proteinExistence type="predicted"/>
<name>A0ABM8V530_THEXY</name>
<protein>
    <submittedName>
        <fullName evidence="2">Uncharacterized protein</fullName>
    </submittedName>
</protein>
<dbReference type="Proteomes" id="UP000681526">
    <property type="component" value="Unassembled WGS sequence"/>
</dbReference>
<feature type="compositionally biased region" description="Low complexity" evidence="1">
    <location>
        <begin position="11"/>
        <end position="20"/>
    </location>
</feature>
<sequence length="67" mass="7097">MSAGSRKPYPASSIFPSSLSSASAVQGSSCIRMLAPEWSWSSTFSITASGLFFVLESQSSDPFDQVV</sequence>
<comment type="caution">
    <text evidence="2">The sequence shown here is derived from an EMBL/GenBank/DDBJ whole genome shotgun (WGS) entry which is preliminary data.</text>
</comment>
<accession>A0ABM8V530</accession>